<evidence type="ECO:0000256" key="9">
    <source>
        <dbReference type="SAM" id="MobiDB-lite"/>
    </source>
</evidence>
<keyword evidence="6" id="KW-0788">Thiol protease</keyword>
<accession>A0A6P8PXW2</accession>
<dbReference type="PANTHER" id="PTHR12419">
    <property type="entry name" value="OTU DOMAIN CONTAINING PROTEIN"/>
    <property type="match status" value="1"/>
</dbReference>
<evidence type="ECO:0000256" key="7">
    <source>
        <dbReference type="ARBA" id="ARBA00057633"/>
    </source>
</evidence>
<organism evidence="11 12">
    <name type="scientific">Geotrypetes seraphini</name>
    <name type="common">Gaboon caecilian</name>
    <name type="synonym">Caecilia seraphini</name>
    <dbReference type="NCBI Taxonomy" id="260995"/>
    <lineage>
        <taxon>Eukaryota</taxon>
        <taxon>Metazoa</taxon>
        <taxon>Chordata</taxon>
        <taxon>Craniata</taxon>
        <taxon>Vertebrata</taxon>
        <taxon>Euteleostomi</taxon>
        <taxon>Amphibia</taxon>
        <taxon>Gymnophiona</taxon>
        <taxon>Geotrypetes</taxon>
    </lineage>
</organism>
<dbReference type="KEGG" id="gsh:117354926"/>
<dbReference type="InParanoid" id="A0A6P8PXW2"/>
<dbReference type="EC" id="3.4.19.12" evidence="2"/>
<comment type="function">
    <text evidence="7">Deubiquitinating enzyme that specifically hydrolyzes 'Lys-63'-linked polyubiquitin to monoubiquitin. Required for the stability and translation of a subset mRNAs with a high abundance of rare codons by mediating deubiquitination of 40S ribosomal protein RPS10/eS10, thereby antagonizing ZNF598-mediated 40S ubiquitination. The abundance of rare codons in mRNAs can limit the translation rate and can lead to ribosome collisions that trigger activation of ribosome quality control (RQC) pathway by ZNF598. OTUD1-mediated deubiquitination prevents activation of the RQC and subsequent dissociation of ribosomes and stimulates formation of polysomes and translation.</text>
</comment>
<dbReference type="AlphaFoldDB" id="A0A6P8PXW2"/>
<dbReference type="InterPro" id="IPR050704">
    <property type="entry name" value="Peptidase_C85-like"/>
</dbReference>
<evidence type="ECO:0000259" key="10">
    <source>
        <dbReference type="PROSITE" id="PS50802"/>
    </source>
</evidence>
<keyword evidence="3" id="KW-0645">Protease</keyword>
<evidence type="ECO:0000256" key="1">
    <source>
        <dbReference type="ARBA" id="ARBA00000707"/>
    </source>
</evidence>
<evidence type="ECO:0000313" key="11">
    <source>
        <dbReference type="Proteomes" id="UP000515159"/>
    </source>
</evidence>
<dbReference type="GO" id="GO:0070536">
    <property type="term" value="P:protein K63-linked deubiquitination"/>
    <property type="evidence" value="ECO:0007669"/>
    <property type="project" value="TreeGrafter"/>
</dbReference>
<keyword evidence="4" id="KW-0833">Ubl conjugation pathway</keyword>
<dbReference type="FunCoup" id="A0A6P8PXW2">
    <property type="interactions" value="58"/>
</dbReference>
<protein>
    <recommendedName>
        <fullName evidence="8">OTU domain-containing protein 1</fullName>
        <ecNumber evidence="2">3.4.19.12</ecNumber>
    </recommendedName>
</protein>
<proteinExistence type="predicted"/>
<evidence type="ECO:0000256" key="4">
    <source>
        <dbReference type="ARBA" id="ARBA00022786"/>
    </source>
</evidence>
<reference evidence="12" key="1">
    <citation type="submission" date="2025-08" db="UniProtKB">
        <authorList>
            <consortium name="RefSeq"/>
        </authorList>
    </citation>
    <scope>IDENTIFICATION</scope>
</reference>
<dbReference type="FunFam" id="3.90.70.80:FF:000010">
    <property type="entry name" value="OTU domain-containing protein 1"/>
    <property type="match status" value="1"/>
</dbReference>
<feature type="region of interest" description="Disordered" evidence="9">
    <location>
        <begin position="18"/>
        <end position="45"/>
    </location>
</feature>
<dbReference type="PROSITE" id="PS50802">
    <property type="entry name" value="OTU"/>
    <property type="match status" value="1"/>
</dbReference>
<evidence type="ECO:0000256" key="5">
    <source>
        <dbReference type="ARBA" id="ARBA00022801"/>
    </source>
</evidence>
<evidence type="ECO:0000256" key="6">
    <source>
        <dbReference type="ARBA" id="ARBA00022807"/>
    </source>
</evidence>
<dbReference type="InterPro" id="IPR038765">
    <property type="entry name" value="Papain-like_cys_pep_sf"/>
</dbReference>
<dbReference type="GO" id="GO:0006508">
    <property type="term" value="P:proteolysis"/>
    <property type="evidence" value="ECO:0007669"/>
    <property type="project" value="UniProtKB-KW"/>
</dbReference>
<dbReference type="RefSeq" id="XP_033788779.1">
    <property type="nucleotide sequence ID" value="XM_033932888.1"/>
</dbReference>
<gene>
    <name evidence="12" type="primary">OTUD1</name>
</gene>
<dbReference type="CDD" id="cd22747">
    <property type="entry name" value="OTU_OTUD1"/>
    <property type="match status" value="1"/>
</dbReference>
<dbReference type="OrthoDB" id="409956at2759"/>
<evidence type="ECO:0000256" key="8">
    <source>
        <dbReference type="ARBA" id="ARBA00074858"/>
    </source>
</evidence>
<evidence type="ECO:0000313" key="12">
    <source>
        <dbReference type="RefSeq" id="XP_033788779.1"/>
    </source>
</evidence>
<keyword evidence="11" id="KW-1185">Reference proteome</keyword>
<dbReference type="PANTHER" id="PTHR12419:SF101">
    <property type="entry name" value="OTU DOMAIN-CONTAINING PROTEIN 1"/>
    <property type="match status" value="1"/>
</dbReference>
<dbReference type="Pfam" id="PF02338">
    <property type="entry name" value="OTU"/>
    <property type="match status" value="1"/>
</dbReference>
<keyword evidence="5" id="KW-0378">Hydrolase</keyword>
<evidence type="ECO:0000256" key="2">
    <source>
        <dbReference type="ARBA" id="ARBA00012759"/>
    </source>
</evidence>
<dbReference type="InterPro" id="IPR003323">
    <property type="entry name" value="OTU_dom"/>
</dbReference>
<comment type="catalytic activity">
    <reaction evidence="1">
        <text>Thiol-dependent hydrolysis of ester, thioester, amide, peptide and isopeptide bonds formed by the C-terminal Gly of ubiquitin (a 76-residue protein attached to proteins as an intracellular targeting signal).</text>
        <dbReference type="EC" id="3.4.19.12"/>
    </reaction>
</comment>
<dbReference type="Gene3D" id="3.90.70.80">
    <property type="match status" value="1"/>
</dbReference>
<dbReference type="CTD" id="220213"/>
<dbReference type="SUPFAM" id="SSF54001">
    <property type="entry name" value="Cysteine proteinases"/>
    <property type="match status" value="1"/>
</dbReference>
<evidence type="ECO:0000256" key="3">
    <source>
        <dbReference type="ARBA" id="ARBA00022670"/>
    </source>
</evidence>
<dbReference type="GeneID" id="117354926"/>
<feature type="domain" description="OTU" evidence="10">
    <location>
        <begin position="264"/>
        <end position="393"/>
    </location>
</feature>
<name>A0A6P8PXW2_GEOSA</name>
<dbReference type="InterPro" id="IPR047834">
    <property type="entry name" value="OTUD1_OTU"/>
</dbReference>
<dbReference type="Proteomes" id="UP000515159">
    <property type="component" value="Chromosome 2"/>
</dbReference>
<dbReference type="GO" id="GO:0004843">
    <property type="term" value="F:cysteine-type deubiquitinase activity"/>
    <property type="evidence" value="ECO:0007669"/>
    <property type="project" value="UniProtKB-EC"/>
</dbReference>
<sequence>MQFYSSVLTHYPGAAFKVPLPGADEKPPEECPAETAEPRARETAAAANNSGVGAMPAFSSCFELAPVGATSQFTSNAQVPVRPLERIVPIRIINESAVAAVGPCGDSSPDRTCLASVRLLSQAEPLVPATSSWVANRTEEPTGHACDNPARGTGAYWRPLEQDRCLDMLQPPPAYSFSPSPASRNHWRDGEGRSEHELVSCRRQGNCQDELHCSRADEQQLDVKIKGLRGEALFATSRADKNEKLALYLAEVEKQDKYLRERDKYRFHVIPDGNCLYRAVSKAVYGDQARHKELREHTVFHIADHLDEFSPIIEGDVGEFLINAAQDGAWAGYPEMLAMSQMLNVSIHLTTGGRPECPTVSTMIHYLGPEDNSRANIWLSWLSNGHYDAVFDQQMLNPEYDNWCKQTQVQRKRDEELAKSMAVSLSKMYIEQNSCA</sequence>